<dbReference type="Pfam" id="PF20684">
    <property type="entry name" value="Fung_rhodopsin"/>
    <property type="match status" value="1"/>
</dbReference>
<feature type="transmembrane region" description="Helical" evidence="7">
    <location>
        <begin position="228"/>
        <end position="248"/>
    </location>
</feature>
<comment type="caution">
    <text evidence="9">The sequence shown here is derived from an EMBL/GenBank/DDBJ whole genome shotgun (WGS) entry which is preliminary data.</text>
</comment>
<keyword evidence="10" id="KW-1185">Reference proteome</keyword>
<accession>A0A166Z6B5</accession>
<evidence type="ECO:0000256" key="5">
    <source>
        <dbReference type="ARBA" id="ARBA00038359"/>
    </source>
</evidence>
<evidence type="ECO:0000256" key="3">
    <source>
        <dbReference type="ARBA" id="ARBA00022989"/>
    </source>
</evidence>
<dbReference type="InterPro" id="IPR049326">
    <property type="entry name" value="Rhodopsin_dom_fungi"/>
</dbReference>
<comment type="similarity">
    <text evidence="5">Belongs to the SAT4 family.</text>
</comment>
<dbReference type="AlphaFoldDB" id="A0A166Z6B5"/>
<feature type="compositionally biased region" description="Low complexity" evidence="6">
    <location>
        <begin position="302"/>
        <end position="316"/>
    </location>
</feature>
<dbReference type="PANTHER" id="PTHR33048:SF47">
    <property type="entry name" value="INTEGRAL MEMBRANE PROTEIN-RELATED"/>
    <property type="match status" value="1"/>
</dbReference>
<evidence type="ECO:0000256" key="4">
    <source>
        <dbReference type="ARBA" id="ARBA00023136"/>
    </source>
</evidence>
<dbReference type="Proteomes" id="UP000076552">
    <property type="component" value="Unassembled WGS sequence"/>
</dbReference>
<keyword evidence="3 7" id="KW-1133">Transmembrane helix</keyword>
<dbReference type="PANTHER" id="PTHR33048">
    <property type="entry name" value="PTH11-LIKE INTEGRAL MEMBRANE PROTEIN (AFU_ORTHOLOGUE AFUA_5G11245)"/>
    <property type="match status" value="1"/>
</dbReference>
<feature type="region of interest" description="Disordered" evidence="6">
    <location>
        <begin position="403"/>
        <end position="429"/>
    </location>
</feature>
<evidence type="ECO:0000259" key="8">
    <source>
        <dbReference type="Pfam" id="PF20684"/>
    </source>
</evidence>
<evidence type="ECO:0000256" key="2">
    <source>
        <dbReference type="ARBA" id="ARBA00022692"/>
    </source>
</evidence>
<keyword evidence="4 7" id="KW-0472">Membrane</keyword>
<evidence type="ECO:0000313" key="10">
    <source>
        <dbReference type="Proteomes" id="UP000076552"/>
    </source>
</evidence>
<evidence type="ECO:0000256" key="7">
    <source>
        <dbReference type="SAM" id="Phobius"/>
    </source>
</evidence>
<evidence type="ECO:0000313" key="9">
    <source>
        <dbReference type="EMBL" id="KZL78493.1"/>
    </source>
</evidence>
<dbReference type="InterPro" id="IPR052337">
    <property type="entry name" value="SAT4-like"/>
</dbReference>
<dbReference type="STRING" id="708197.A0A166Z6B5"/>
<organism evidence="9 10">
    <name type="scientific">Colletotrichum tofieldiae</name>
    <dbReference type="NCBI Taxonomy" id="708197"/>
    <lineage>
        <taxon>Eukaryota</taxon>
        <taxon>Fungi</taxon>
        <taxon>Dikarya</taxon>
        <taxon>Ascomycota</taxon>
        <taxon>Pezizomycotina</taxon>
        <taxon>Sordariomycetes</taxon>
        <taxon>Hypocreomycetidae</taxon>
        <taxon>Glomerellales</taxon>
        <taxon>Glomerellaceae</taxon>
        <taxon>Colletotrichum</taxon>
        <taxon>Colletotrichum spaethianum species complex</taxon>
    </lineage>
</organism>
<feature type="transmembrane region" description="Helical" evidence="7">
    <location>
        <begin position="152"/>
        <end position="174"/>
    </location>
</feature>
<feature type="compositionally biased region" description="Polar residues" evidence="6">
    <location>
        <begin position="415"/>
        <end position="425"/>
    </location>
</feature>
<evidence type="ECO:0000256" key="1">
    <source>
        <dbReference type="ARBA" id="ARBA00004141"/>
    </source>
</evidence>
<feature type="region of interest" description="Disordered" evidence="6">
    <location>
        <begin position="302"/>
        <end position="367"/>
    </location>
</feature>
<dbReference type="EMBL" id="LFIV01000002">
    <property type="protein sequence ID" value="KZL78493.1"/>
    <property type="molecule type" value="Genomic_DNA"/>
</dbReference>
<reference evidence="9 10" key="1">
    <citation type="submission" date="2015-06" db="EMBL/GenBank/DDBJ databases">
        <title>Survival trade-offs in plant roots during colonization by closely related pathogenic and mutualistic fungi.</title>
        <authorList>
            <person name="Hacquard S."/>
            <person name="Kracher B."/>
            <person name="Hiruma K."/>
            <person name="Weinman A."/>
            <person name="Muench P."/>
            <person name="Garrido Oter R."/>
            <person name="Ver Loren van Themaat E."/>
            <person name="Dallerey J.-F."/>
            <person name="Damm U."/>
            <person name="Henrissat B."/>
            <person name="Lespinet O."/>
            <person name="Thon M."/>
            <person name="Kemen E."/>
            <person name="McHardy A.C."/>
            <person name="Schulze-Lefert P."/>
            <person name="O'Connell R.J."/>
        </authorList>
    </citation>
    <scope>NUCLEOTIDE SEQUENCE [LARGE SCALE GENOMIC DNA]</scope>
    <source>
        <strain evidence="9 10">0861</strain>
    </source>
</reference>
<feature type="compositionally biased region" description="Polar residues" evidence="6">
    <location>
        <begin position="317"/>
        <end position="333"/>
    </location>
</feature>
<proteinExistence type="inferred from homology"/>
<gene>
    <name evidence="9" type="ORF">CT0861_10012</name>
</gene>
<feature type="transmembrane region" description="Helical" evidence="7">
    <location>
        <begin position="268"/>
        <end position="287"/>
    </location>
</feature>
<comment type="subcellular location">
    <subcellularLocation>
        <location evidence="1">Membrane</location>
        <topology evidence="1">Multi-pass membrane protein</topology>
    </subcellularLocation>
</comment>
<protein>
    <submittedName>
        <fullName evidence="9">Integral membrane protein</fullName>
    </submittedName>
</protein>
<keyword evidence="2 7" id="KW-0812">Transmembrane</keyword>
<feature type="transmembrane region" description="Helical" evidence="7">
    <location>
        <begin position="41"/>
        <end position="63"/>
    </location>
</feature>
<feature type="transmembrane region" description="Helical" evidence="7">
    <location>
        <begin position="75"/>
        <end position="98"/>
    </location>
</feature>
<evidence type="ECO:0000256" key="6">
    <source>
        <dbReference type="SAM" id="MobiDB-lite"/>
    </source>
</evidence>
<dbReference type="GO" id="GO:0016020">
    <property type="term" value="C:membrane"/>
    <property type="evidence" value="ECO:0007669"/>
    <property type="project" value="UniProtKB-SubCell"/>
</dbReference>
<sequence length="487" mass="53396">MLIWSNPEKEGMDSSPDSIGGLTGTAGTALPENSHESLVDLIVGVTVALLVVATIFVALRVYVRAILIKKWRVDDTLLVLSFLAVLFHDFMMCLGTRFGLGKHVWMTPVKTIIKGQKVAILIIILYNVAFITIKITFLLQYRRVFPLPRIELLCNIGIAFLALFGISLLVSAGVTYNLVFSNNYWNSPISILGWWLVNASIHLVTDILIFLLPLPLLGRLRLHKPQKLALIASFALGFFTCAISIIRIVSLPGSFDTIDQTYESGPTIIWTVAELSSALICCCIPTLRPLVQRSRYQPEGSAFSESSFSSTPRSRPNLPQHNDRFSSSISCASDTAIRKPKPSFSWRRSRQRSEQSTIAGVDDIEPMPATSMGPAAPMMPATPMMPVTPAVAVMPTVEVNGVRRESGGTIGNGGASQRRSSTYSDVSLGAGDGGVRRDLSVRRHMSIALTERDSDDDVYYFGVREEDVNMECPTPLSPPPKFRTSSS</sequence>
<feature type="domain" description="Rhodopsin" evidence="8">
    <location>
        <begin position="59"/>
        <end position="293"/>
    </location>
</feature>
<feature type="transmembrane region" description="Helical" evidence="7">
    <location>
        <begin position="194"/>
        <end position="216"/>
    </location>
</feature>
<name>A0A166Z6B5_9PEZI</name>
<feature type="transmembrane region" description="Helical" evidence="7">
    <location>
        <begin position="118"/>
        <end position="140"/>
    </location>
</feature>